<feature type="compositionally biased region" description="Basic residues" evidence="1">
    <location>
        <begin position="7"/>
        <end position="18"/>
    </location>
</feature>
<proteinExistence type="predicted"/>
<feature type="compositionally biased region" description="Basic residues" evidence="1">
    <location>
        <begin position="201"/>
        <end position="215"/>
    </location>
</feature>
<dbReference type="AlphaFoldDB" id="A0A6J4H789"/>
<evidence type="ECO:0000313" key="2">
    <source>
        <dbReference type="EMBL" id="CAA9215349.1"/>
    </source>
</evidence>
<feature type="region of interest" description="Disordered" evidence="1">
    <location>
        <begin position="250"/>
        <end position="331"/>
    </location>
</feature>
<feature type="non-terminal residue" evidence="2">
    <location>
        <position position="331"/>
    </location>
</feature>
<accession>A0A6J4H789</accession>
<feature type="compositionally biased region" description="Basic and acidic residues" evidence="1">
    <location>
        <begin position="131"/>
        <end position="145"/>
    </location>
</feature>
<feature type="compositionally biased region" description="Low complexity" evidence="1">
    <location>
        <begin position="219"/>
        <end position="230"/>
    </location>
</feature>
<feature type="compositionally biased region" description="Basic and acidic residues" evidence="1">
    <location>
        <begin position="314"/>
        <end position="324"/>
    </location>
</feature>
<feature type="region of interest" description="Disordered" evidence="1">
    <location>
        <begin position="112"/>
        <end position="234"/>
    </location>
</feature>
<name>A0A6J4H789_9PROT</name>
<feature type="region of interest" description="Disordered" evidence="1">
    <location>
        <begin position="1"/>
        <end position="52"/>
    </location>
</feature>
<sequence length="331" mass="36241">APQGPAHGRRAGRARHPVHPGARAGGHHPERRLAVQRRPRLHPLPRQIRGAGEGPLRQADQLHAAQKQQPRAGKAVFRVHGAGPRGGLRHRLAGAHVHLLPRRALHRRALHLPRPRPLGQRGAARPVQAGGRRDREARAGDADRLRGRRRAEHLRQQAPPHLGRPARAQGAGAGRADLEPHLPGHRHVADRDRLQRDLQRHPKRRHRRRRERSGRRGADALLRGGAAARPDAARHHHPAALLLLGHLHQAAQRPPGGHPPRRARGGHLRPADRVGGGRVQAGGAGEGRPPEARRVHRAGADETPGGPGDAGLRQGDRRRADSAPHRRHQRV</sequence>
<feature type="non-terminal residue" evidence="2">
    <location>
        <position position="1"/>
    </location>
</feature>
<protein>
    <submittedName>
        <fullName evidence="2">TRAP-type C4-dicarboxylate transport system, periplasmic component</fullName>
    </submittedName>
</protein>
<feature type="compositionally biased region" description="Gly residues" evidence="1">
    <location>
        <begin position="274"/>
        <end position="286"/>
    </location>
</feature>
<feature type="compositionally biased region" description="Basic residues" evidence="1">
    <location>
        <begin position="34"/>
        <end position="43"/>
    </location>
</feature>
<dbReference type="EMBL" id="CADCTL010000026">
    <property type="protein sequence ID" value="CAA9215349.1"/>
    <property type="molecule type" value="Genomic_DNA"/>
</dbReference>
<reference evidence="2" key="1">
    <citation type="submission" date="2020-02" db="EMBL/GenBank/DDBJ databases">
        <authorList>
            <person name="Meier V. D."/>
        </authorList>
    </citation>
    <scope>NUCLEOTIDE SEQUENCE</scope>
    <source>
        <strain evidence="2">AVDCRST_MAG04</strain>
    </source>
</reference>
<organism evidence="2">
    <name type="scientific">uncultured Acetobacteraceae bacterium</name>
    <dbReference type="NCBI Taxonomy" id="169975"/>
    <lineage>
        <taxon>Bacteria</taxon>
        <taxon>Pseudomonadati</taxon>
        <taxon>Pseudomonadota</taxon>
        <taxon>Alphaproteobacteria</taxon>
        <taxon>Acetobacterales</taxon>
        <taxon>Acetobacteraceae</taxon>
        <taxon>environmental samples</taxon>
    </lineage>
</organism>
<gene>
    <name evidence="2" type="ORF">AVDCRST_MAG04-348</name>
</gene>
<evidence type="ECO:0000256" key="1">
    <source>
        <dbReference type="SAM" id="MobiDB-lite"/>
    </source>
</evidence>
<feature type="compositionally biased region" description="Basic and acidic residues" evidence="1">
    <location>
        <begin position="176"/>
        <end position="200"/>
    </location>
</feature>